<evidence type="ECO:0000259" key="4">
    <source>
        <dbReference type="Pfam" id="PF00717"/>
    </source>
</evidence>
<name>A0A7L9WS46_9RHOB</name>
<dbReference type="Proteomes" id="UP000594118">
    <property type="component" value="Chromosome"/>
</dbReference>
<dbReference type="GO" id="GO:0003677">
    <property type="term" value="F:DNA binding"/>
    <property type="evidence" value="ECO:0007669"/>
    <property type="project" value="UniProtKB-KW"/>
</dbReference>
<keyword evidence="1" id="KW-0805">Transcription regulation</keyword>
<organism evidence="5 6">
    <name type="scientific">Pseudooceanicola spongiae</name>
    <dbReference type="NCBI Taxonomy" id="2613965"/>
    <lineage>
        <taxon>Bacteria</taxon>
        <taxon>Pseudomonadati</taxon>
        <taxon>Pseudomonadota</taxon>
        <taxon>Alphaproteobacteria</taxon>
        <taxon>Rhodobacterales</taxon>
        <taxon>Paracoccaceae</taxon>
        <taxon>Pseudooceanicola</taxon>
    </lineage>
</organism>
<dbReference type="Pfam" id="PF00717">
    <property type="entry name" value="Peptidase_S24"/>
    <property type="match status" value="1"/>
</dbReference>
<evidence type="ECO:0000256" key="2">
    <source>
        <dbReference type="ARBA" id="ARBA00023125"/>
    </source>
</evidence>
<evidence type="ECO:0000313" key="5">
    <source>
        <dbReference type="EMBL" id="QOL83119.1"/>
    </source>
</evidence>
<dbReference type="EMBL" id="CP045201">
    <property type="protein sequence ID" value="QOL83119.1"/>
    <property type="molecule type" value="Genomic_DNA"/>
</dbReference>
<reference evidence="5 6" key="1">
    <citation type="submission" date="2019-10" db="EMBL/GenBank/DDBJ databases">
        <title>Pseudopuniceibacterium sp. HQ09 islated from Antarctica.</title>
        <authorList>
            <person name="Liao L."/>
            <person name="Su S."/>
            <person name="Chen B."/>
            <person name="Yu Y."/>
        </authorList>
    </citation>
    <scope>NUCLEOTIDE SEQUENCE [LARGE SCALE GENOMIC DNA]</scope>
    <source>
        <strain evidence="5 6">HQ09</strain>
    </source>
</reference>
<keyword evidence="3" id="KW-0804">Transcription</keyword>
<dbReference type="Gene3D" id="2.10.109.10">
    <property type="entry name" value="Umud Fragment, subunit A"/>
    <property type="match status" value="1"/>
</dbReference>
<dbReference type="KEGG" id="pshq:F3W81_06205"/>
<dbReference type="InterPro" id="IPR015927">
    <property type="entry name" value="Peptidase_S24_S26A/B/C"/>
</dbReference>
<evidence type="ECO:0000313" key="6">
    <source>
        <dbReference type="Proteomes" id="UP000594118"/>
    </source>
</evidence>
<dbReference type="InterPro" id="IPR036286">
    <property type="entry name" value="LexA/Signal_pep-like_sf"/>
</dbReference>
<proteinExistence type="predicted"/>
<evidence type="ECO:0000256" key="3">
    <source>
        <dbReference type="ARBA" id="ARBA00023163"/>
    </source>
</evidence>
<keyword evidence="2" id="KW-0238">DNA-binding</keyword>
<dbReference type="PANTHER" id="PTHR40661">
    <property type="match status" value="1"/>
</dbReference>
<protein>
    <recommendedName>
        <fullName evidence="4">Peptidase S24/S26A/S26B/S26C domain-containing protein</fullName>
    </recommendedName>
</protein>
<dbReference type="SUPFAM" id="SSF51306">
    <property type="entry name" value="LexA/Signal peptidase"/>
    <property type="match status" value="1"/>
</dbReference>
<accession>A0A7L9WS46</accession>
<dbReference type="AlphaFoldDB" id="A0A7L9WS46"/>
<evidence type="ECO:0000256" key="1">
    <source>
        <dbReference type="ARBA" id="ARBA00023015"/>
    </source>
</evidence>
<gene>
    <name evidence="5" type="ORF">F3W81_06205</name>
</gene>
<dbReference type="CDD" id="cd06529">
    <property type="entry name" value="S24_LexA-like"/>
    <property type="match status" value="1"/>
</dbReference>
<dbReference type="PANTHER" id="PTHR40661:SF3">
    <property type="entry name" value="FELS-1 PROPHAGE TRANSCRIPTIONAL REGULATOR"/>
    <property type="match status" value="1"/>
</dbReference>
<keyword evidence="6" id="KW-1185">Reference proteome</keyword>
<dbReference type="InterPro" id="IPR039418">
    <property type="entry name" value="LexA-like"/>
</dbReference>
<feature type="domain" description="Peptidase S24/S26A/S26B/S26C" evidence="4">
    <location>
        <begin position="70"/>
        <end position="195"/>
    </location>
</feature>
<sequence length="201" mass="21890">MGELGADIIYVLTGRKGQDIEPRLGTSVRNRDGQTLRQYRHAVQPVSDGIEIAEVSEDEASSESFVALPFYSEVAASAGPGKTAPSEYSDSVIAFTRDFLDGLGANPDQCSVIRASGDSMHPSIPDGSLLTVDHSQTEVRNGHIMVISLSDDLLVKRIRRRLDGLVDLISDNNAYPPETIGRDMISQLRVVGRVVYFCRVP</sequence>